<comment type="subcellular location">
    <subcellularLocation>
        <location evidence="1">Nucleus</location>
    </subcellularLocation>
</comment>
<feature type="domain" description="RNA polymerase N-terminal" evidence="12">
    <location>
        <begin position="28"/>
        <end position="278"/>
    </location>
</feature>
<keyword evidence="4 11" id="KW-0548">Nucleotidyltransferase</keyword>
<dbReference type="PANTHER" id="PTHR48446">
    <property type="entry name" value="DNA-DIRECTED RNA POLYMERASE SUBUNIT BETA' N-TERMINAL SECTION"/>
    <property type="match status" value="1"/>
</dbReference>
<dbReference type="EMBL" id="JADFTS010000002">
    <property type="protein sequence ID" value="KAF9618720.1"/>
    <property type="molecule type" value="Genomic_DNA"/>
</dbReference>
<dbReference type="Pfam" id="PF00623">
    <property type="entry name" value="RNA_pol_Rpb1_2"/>
    <property type="match status" value="1"/>
</dbReference>
<dbReference type="GO" id="GO:0046872">
    <property type="term" value="F:metal ion binding"/>
    <property type="evidence" value="ECO:0007669"/>
    <property type="project" value="UniProtKB-KW"/>
</dbReference>
<evidence type="ECO:0000256" key="2">
    <source>
        <dbReference type="ARBA" id="ARBA00022478"/>
    </source>
</evidence>
<reference evidence="13 14" key="1">
    <citation type="submission" date="2020-10" db="EMBL/GenBank/DDBJ databases">
        <title>The Coptis chinensis genome and diversification of protoberbering-type alkaloids.</title>
        <authorList>
            <person name="Wang B."/>
            <person name="Shu S."/>
            <person name="Song C."/>
            <person name="Liu Y."/>
        </authorList>
    </citation>
    <scope>NUCLEOTIDE SEQUENCE [LARGE SCALE GENOMIC DNA]</scope>
    <source>
        <strain evidence="13">HL-2020</strain>
        <tissue evidence="13">Leaf</tissue>
    </source>
</reference>
<dbReference type="GO" id="GO:0005634">
    <property type="term" value="C:nucleus"/>
    <property type="evidence" value="ECO:0007669"/>
    <property type="project" value="UniProtKB-SubCell"/>
</dbReference>
<evidence type="ECO:0000313" key="14">
    <source>
        <dbReference type="Proteomes" id="UP000631114"/>
    </source>
</evidence>
<evidence type="ECO:0000313" key="13">
    <source>
        <dbReference type="EMBL" id="KAF9618720.1"/>
    </source>
</evidence>
<dbReference type="Gene3D" id="1.10.274.100">
    <property type="entry name" value="RNA polymerase Rpb1, domain 3"/>
    <property type="match status" value="1"/>
</dbReference>
<evidence type="ECO:0000256" key="11">
    <source>
        <dbReference type="RuleBase" id="RU004279"/>
    </source>
</evidence>
<keyword evidence="14" id="KW-1185">Reference proteome</keyword>
<keyword evidence="2 11" id="KW-0240">DNA-directed RNA polymerase</keyword>
<dbReference type="GO" id="GO:0003899">
    <property type="term" value="F:DNA-directed RNA polymerase activity"/>
    <property type="evidence" value="ECO:0007669"/>
    <property type="project" value="UniProtKB-EC"/>
</dbReference>
<comment type="similarity">
    <text evidence="11">Belongs to the RNA polymerase beta' chain family.</text>
</comment>
<dbReference type="Proteomes" id="UP000631114">
    <property type="component" value="Unassembled WGS sequence"/>
</dbReference>
<dbReference type="OrthoDB" id="270392at2759"/>
<dbReference type="InterPro" id="IPR007080">
    <property type="entry name" value="RNA_pol_Rpb1_1"/>
</dbReference>
<dbReference type="EC" id="2.7.7.6" evidence="11"/>
<keyword evidence="8 11" id="KW-0804">Transcription</keyword>
<name>A0A835IIX3_9MAGN</name>
<keyword evidence="5" id="KW-0479">Metal-binding</keyword>
<evidence type="ECO:0000256" key="9">
    <source>
        <dbReference type="ARBA" id="ARBA00023242"/>
    </source>
</evidence>
<comment type="caution">
    <text evidence="13">The sequence shown here is derived from an EMBL/GenBank/DDBJ whole genome shotgun (WGS) entry which is preliminary data.</text>
</comment>
<evidence type="ECO:0000256" key="7">
    <source>
        <dbReference type="ARBA" id="ARBA00022842"/>
    </source>
</evidence>
<evidence type="ECO:0000256" key="5">
    <source>
        <dbReference type="ARBA" id="ARBA00022723"/>
    </source>
</evidence>
<dbReference type="InterPro" id="IPR000722">
    <property type="entry name" value="RNA_pol_asu"/>
</dbReference>
<dbReference type="PANTHER" id="PTHR48446:SF1">
    <property type="entry name" value="DNA-DIRECTED RNA POLYMERASE SUBUNIT BETA' N-TERMINAL SECTION"/>
    <property type="match status" value="1"/>
</dbReference>
<dbReference type="GO" id="GO:0003677">
    <property type="term" value="F:DNA binding"/>
    <property type="evidence" value="ECO:0007669"/>
    <property type="project" value="InterPro"/>
</dbReference>
<keyword evidence="7" id="KW-0460">Magnesium</keyword>
<dbReference type="SMART" id="SM00663">
    <property type="entry name" value="RPOLA_N"/>
    <property type="match status" value="1"/>
</dbReference>
<sequence>MEALQKNVLVKQVLKRCKPSSCLRCGPEKLIITDVPVPPIPIRPSVIMDGGQSSNENDATSKLRTIIQANASLRKDLECLGSAAKCLADWELLQVEVAQYINSDVRGVPVSMQPSRPIQGFVQRLKGKQGRFRGNLSGKRVEYTGRTVISPDPNLKVTEVGIPVLIAQILTYPERVSQHNMEKLRQCVRNEPQKYPGANFIRARVMPWRTLRFNESVCNPYNADFDGDEMNMHVPQTEEARTEDLTLMGVQNNLCTPKNGEILVASTQDFLTSSFLITRKDTFYDC</sequence>
<organism evidence="13 14">
    <name type="scientific">Coptis chinensis</name>
    <dbReference type="NCBI Taxonomy" id="261450"/>
    <lineage>
        <taxon>Eukaryota</taxon>
        <taxon>Viridiplantae</taxon>
        <taxon>Streptophyta</taxon>
        <taxon>Embryophyta</taxon>
        <taxon>Tracheophyta</taxon>
        <taxon>Spermatophyta</taxon>
        <taxon>Magnoliopsida</taxon>
        <taxon>Ranunculales</taxon>
        <taxon>Ranunculaceae</taxon>
        <taxon>Coptidoideae</taxon>
        <taxon>Coptis</taxon>
    </lineage>
</organism>
<gene>
    <name evidence="13" type="ORF">IFM89_002415</name>
</gene>
<accession>A0A835IIX3</accession>
<dbReference type="InterPro" id="IPR006592">
    <property type="entry name" value="RNA_pol_N"/>
</dbReference>
<proteinExistence type="inferred from homology"/>
<dbReference type="FunFam" id="2.40.40.20:FF:000018">
    <property type="entry name" value="DNA-directed RNA polymerase subunit"/>
    <property type="match status" value="1"/>
</dbReference>
<keyword evidence="3 11" id="KW-0808">Transferase</keyword>
<evidence type="ECO:0000259" key="12">
    <source>
        <dbReference type="SMART" id="SM00663"/>
    </source>
</evidence>
<evidence type="ECO:0000256" key="6">
    <source>
        <dbReference type="ARBA" id="ARBA00022833"/>
    </source>
</evidence>
<dbReference type="Pfam" id="PF04997">
    <property type="entry name" value="RNA_pol_Rpb1_1"/>
    <property type="match status" value="1"/>
</dbReference>
<evidence type="ECO:0000256" key="8">
    <source>
        <dbReference type="ARBA" id="ARBA00023163"/>
    </source>
</evidence>
<comment type="catalytic activity">
    <reaction evidence="10 11">
        <text>RNA(n) + a ribonucleoside 5'-triphosphate = RNA(n+1) + diphosphate</text>
        <dbReference type="Rhea" id="RHEA:21248"/>
        <dbReference type="Rhea" id="RHEA-COMP:14527"/>
        <dbReference type="Rhea" id="RHEA-COMP:17342"/>
        <dbReference type="ChEBI" id="CHEBI:33019"/>
        <dbReference type="ChEBI" id="CHEBI:61557"/>
        <dbReference type="ChEBI" id="CHEBI:140395"/>
        <dbReference type="EC" id="2.7.7.6"/>
    </reaction>
</comment>
<dbReference type="InterPro" id="IPR042102">
    <property type="entry name" value="RNA_pol_Rpb1_3_sf"/>
</dbReference>
<dbReference type="AlphaFoldDB" id="A0A835IIX3"/>
<dbReference type="SUPFAM" id="SSF64484">
    <property type="entry name" value="beta and beta-prime subunits of DNA dependent RNA-polymerase"/>
    <property type="match status" value="1"/>
</dbReference>
<evidence type="ECO:0000256" key="10">
    <source>
        <dbReference type="ARBA" id="ARBA00048552"/>
    </source>
</evidence>
<comment type="function">
    <text evidence="11">DNA-dependent RNA polymerase catalyzes the transcription of DNA into RNA using the four ribonucleoside triphosphates as substrates.</text>
</comment>
<keyword evidence="9" id="KW-0539">Nucleus</keyword>
<evidence type="ECO:0000256" key="4">
    <source>
        <dbReference type="ARBA" id="ARBA00022695"/>
    </source>
</evidence>
<keyword evidence="6" id="KW-0862">Zinc</keyword>
<evidence type="ECO:0000256" key="1">
    <source>
        <dbReference type="ARBA" id="ARBA00004123"/>
    </source>
</evidence>
<dbReference type="GO" id="GO:0006351">
    <property type="term" value="P:DNA-templated transcription"/>
    <property type="evidence" value="ECO:0007669"/>
    <property type="project" value="InterPro"/>
</dbReference>
<dbReference type="InterPro" id="IPR015700">
    <property type="entry name" value="RPC1"/>
</dbReference>
<dbReference type="GO" id="GO:0000428">
    <property type="term" value="C:DNA-directed RNA polymerase complex"/>
    <property type="evidence" value="ECO:0007669"/>
    <property type="project" value="UniProtKB-KW"/>
</dbReference>
<protein>
    <recommendedName>
        <fullName evidence="11">DNA-directed RNA polymerase subunit</fullName>
        <ecNumber evidence="11">2.7.7.6</ecNumber>
    </recommendedName>
</protein>
<evidence type="ECO:0000256" key="3">
    <source>
        <dbReference type="ARBA" id="ARBA00022679"/>
    </source>
</evidence>
<dbReference type="Gene3D" id="2.40.40.20">
    <property type="match status" value="1"/>
</dbReference>